<dbReference type="RefSeq" id="WP_183723756.1">
    <property type="nucleotide sequence ID" value="NZ_JACHBW010000005.1"/>
</dbReference>
<evidence type="ECO:0000313" key="3">
    <source>
        <dbReference type="Proteomes" id="UP000571554"/>
    </source>
</evidence>
<keyword evidence="1" id="KW-0812">Transmembrane</keyword>
<sequence>MAVDFSLLPIEKPETGKPPSLVVWIVVFLVLSLVGIFLVLMLWPKNMSTHTFDFWGTLILFPVGLSALIVLLRYQHYAARILDTQMDNQATRQYNDRVFAAASVPIAVLGVSHRFSASPDENAVMGLQSGALRLTVQALFAHDSEPGKVRWLEVPGVALRAGTSEDDLKRHIDVTRWLFNEMLGELTGAINALPVRTDLCVHLLVSSMASSESNQALWLECWNSFGFCSSCHFKQVAEPANLQLLDLWLDQLEAGLEKQAKLVVAIQLHPLMGASPPGGTAEAGVALLLMPDSLARQHEVMRRANFHRPVHGPFDLSNGAFAYALKWASSTVDEISGGWQSGLDRIQAGALRTSAVQSGLEIQPVDLDARVGYAGIAAPWLAAACSAKSLSATAPRQVVFAGQGGAIDCAVLCNISTAEPPVSAVSPVT</sequence>
<gene>
    <name evidence="2" type="ORF">F4827_002315</name>
</gene>
<dbReference type="AlphaFoldDB" id="A0A7W9TW23"/>
<accession>A0A7W9TW23</accession>
<evidence type="ECO:0000256" key="1">
    <source>
        <dbReference type="SAM" id="Phobius"/>
    </source>
</evidence>
<dbReference type="EMBL" id="JACHBW010000005">
    <property type="protein sequence ID" value="MBB6102466.1"/>
    <property type="molecule type" value="Genomic_DNA"/>
</dbReference>
<keyword evidence="3" id="KW-1185">Reference proteome</keyword>
<organism evidence="2 3">
    <name type="scientific">Paraburkholderia bannensis</name>
    <dbReference type="NCBI Taxonomy" id="765414"/>
    <lineage>
        <taxon>Bacteria</taxon>
        <taxon>Pseudomonadati</taxon>
        <taxon>Pseudomonadota</taxon>
        <taxon>Betaproteobacteria</taxon>
        <taxon>Burkholderiales</taxon>
        <taxon>Burkholderiaceae</taxon>
        <taxon>Paraburkholderia</taxon>
    </lineage>
</organism>
<proteinExistence type="predicted"/>
<evidence type="ECO:0000313" key="2">
    <source>
        <dbReference type="EMBL" id="MBB6102466.1"/>
    </source>
</evidence>
<dbReference type="Proteomes" id="UP000571554">
    <property type="component" value="Unassembled WGS sequence"/>
</dbReference>
<keyword evidence="1" id="KW-0472">Membrane</keyword>
<keyword evidence="1" id="KW-1133">Transmembrane helix</keyword>
<reference evidence="2 3" key="1">
    <citation type="submission" date="2020-08" db="EMBL/GenBank/DDBJ databases">
        <title>Above-ground endophytic microbial communities from plants in different locations in the United States.</title>
        <authorList>
            <person name="Frank C."/>
        </authorList>
    </citation>
    <scope>NUCLEOTIDE SEQUENCE [LARGE SCALE GENOMIC DNA]</scope>
    <source>
        <strain evidence="2 3">WP4_2_2</strain>
    </source>
</reference>
<feature type="transmembrane region" description="Helical" evidence="1">
    <location>
        <begin position="21"/>
        <end position="42"/>
    </location>
</feature>
<name>A0A7W9TW23_9BURK</name>
<protein>
    <submittedName>
        <fullName evidence="2">Uncharacterized protein</fullName>
    </submittedName>
</protein>
<comment type="caution">
    <text evidence="2">The sequence shown here is derived from an EMBL/GenBank/DDBJ whole genome shotgun (WGS) entry which is preliminary data.</text>
</comment>
<feature type="transmembrane region" description="Helical" evidence="1">
    <location>
        <begin position="54"/>
        <end position="72"/>
    </location>
</feature>